<dbReference type="InterPro" id="IPR036116">
    <property type="entry name" value="FN3_sf"/>
</dbReference>
<evidence type="ECO:0000259" key="1">
    <source>
        <dbReference type="PROSITE" id="PS50853"/>
    </source>
</evidence>
<dbReference type="AlphaFoldDB" id="A0A6S6TTG3"/>
<reference evidence="2" key="1">
    <citation type="submission" date="2020-01" db="EMBL/GenBank/DDBJ databases">
        <authorList>
            <person name="Meier V. D."/>
            <person name="Meier V D."/>
        </authorList>
    </citation>
    <scope>NUCLEOTIDE SEQUENCE</scope>
    <source>
        <strain evidence="2">HLG_WM_MAG_02</strain>
    </source>
</reference>
<sequence length="659" mass="73645">MEKIFLKTALILLLSEYIMAKESTVPKAPINPGAYNFTDSSARISFKDMSMDETGFRIEHVQDSKNVLSTFISKDRSEHNKYNYVDLAQLEPETLYTIDIIAFNKYGDSSALRKSFRTLQSKNLKSLSLEPLSLEPLNLEPVNAKPIASADKDQTITLGTPLVIKGKAMDSDGEISLLEWKEGSEVLSNKASFTYIPTSTGIKTLTFSIMDNEGAISEDSMNILVTAFSLISINDFGAIPNDNKDDTQAIEKALEVNGHISMNKGIYNVNGMVRLNAKTVIDGNGSTFISQLDTTNGGRTSKNILTLQGDKIIIKDLLLDGAYTTGNAKAQSNVASLLHIYDSKNILLDGVDTINHVSNWWGKDFNYFDLNANHKKDMYTAMYIGFSKNINIQNMEQRGNIKTEGLLIYESDDITINNFKSLHSPKIWTSLNIIASDDINLTNIEASDGLQNEGGSSINFIANHNFKISNTKTTTKQGFDISNEIRVVGLKGRITRDTSFGLFENCHFEGQRGFYAYPTINQHEDLTFKNTKFIPTKEGYATWGFRIQKAGTIQFDNCTFGSEDYKTFGMIMGSSNEIIIENSKFINNNMGIYVFDKKFGTIRLSNNEFTGNEYYPLRFSGKNGILNKLYLTDNKTSGKLIADKFYTIHGDFSIVRVIK</sequence>
<gene>
    <name evidence="2" type="ORF">HELGO_WM18847</name>
</gene>
<proteinExistence type="predicted"/>
<name>A0A6S6TTG3_9BACT</name>
<dbReference type="InterPro" id="IPR003961">
    <property type="entry name" value="FN3_dom"/>
</dbReference>
<dbReference type="PROSITE" id="PS50853">
    <property type="entry name" value="FN3"/>
    <property type="match status" value="1"/>
</dbReference>
<dbReference type="InterPro" id="IPR013783">
    <property type="entry name" value="Ig-like_fold"/>
</dbReference>
<dbReference type="CDD" id="cd00063">
    <property type="entry name" value="FN3"/>
    <property type="match status" value="1"/>
</dbReference>
<dbReference type="SMART" id="SM00060">
    <property type="entry name" value="FN3"/>
    <property type="match status" value="1"/>
</dbReference>
<protein>
    <recommendedName>
        <fullName evidence="1">Fibronectin type-III domain-containing protein</fullName>
    </recommendedName>
</protein>
<dbReference type="Gene3D" id="2.60.40.10">
    <property type="entry name" value="Immunoglobulins"/>
    <property type="match status" value="2"/>
</dbReference>
<dbReference type="InterPro" id="IPR011050">
    <property type="entry name" value="Pectin_lyase_fold/virulence"/>
</dbReference>
<feature type="domain" description="Fibronectin type-III" evidence="1">
    <location>
        <begin position="28"/>
        <end position="122"/>
    </location>
</feature>
<dbReference type="SUPFAM" id="SSF49265">
    <property type="entry name" value="Fibronectin type III"/>
    <property type="match status" value="1"/>
</dbReference>
<accession>A0A6S6TTG3</accession>
<dbReference type="SUPFAM" id="SSF51126">
    <property type="entry name" value="Pectin lyase-like"/>
    <property type="match status" value="2"/>
</dbReference>
<evidence type="ECO:0000313" key="2">
    <source>
        <dbReference type="EMBL" id="CAA6819403.1"/>
    </source>
</evidence>
<dbReference type="InterPro" id="IPR012334">
    <property type="entry name" value="Pectin_lyas_fold"/>
</dbReference>
<organism evidence="2">
    <name type="scientific">uncultured Sulfurovum sp</name>
    <dbReference type="NCBI Taxonomy" id="269237"/>
    <lineage>
        <taxon>Bacteria</taxon>
        <taxon>Pseudomonadati</taxon>
        <taxon>Campylobacterota</taxon>
        <taxon>Epsilonproteobacteria</taxon>
        <taxon>Campylobacterales</taxon>
        <taxon>Sulfurovaceae</taxon>
        <taxon>Sulfurovum</taxon>
        <taxon>environmental samples</taxon>
    </lineage>
</organism>
<dbReference type="Gene3D" id="2.160.20.10">
    <property type="entry name" value="Single-stranded right-handed beta-helix, Pectin lyase-like"/>
    <property type="match status" value="1"/>
</dbReference>
<dbReference type="EMBL" id="CACVAZ010000123">
    <property type="protein sequence ID" value="CAA6819403.1"/>
    <property type="molecule type" value="Genomic_DNA"/>
</dbReference>